<protein>
    <submittedName>
        <fullName evidence="3">DUF11 domain-containing protein</fullName>
    </submittedName>
</protein>
<feature type="domain" description="DUF11" evidence="2">
    <location>
        <begin position="507"/>
        <end position="617"/>
    </location>
</feature>
<dbReference type="InterPro" id="IPR013783">
    <property type="entry name" value="Ig-like_fold"/>
</dbReference>
<dbReference type="EMBL" id="SBLB01000001">
    <property type="protein sequence ID" value="RYC72167.1"/>
    <property type="molecule type" value="Genomic_DNA"/>
</dbReference>
<dbReference type="GO" id="GO:0016788">
    <property type="term" value="F:hydrolase activity, acting on ester bonds"/>
    <property type="evidence" value="ECO:0007669"/>
    <property type="project" value="UniProtKB-ARBA"/>
</dbReference>
<keyword evidence="4" id="KW-1185">Reference proteome</keyword>
<evidence type="ECO:0000259" key="2">
    <source>
        <dbReference type="Pfam" id="PF01345"/>
    </source>
</evidence>
<dbReference type="Proteomes" id="UP000290407">
    <property type="component" value="Unassembled WGS sequence"/>
</dbReference>
<dbReference type="InterPro" id="IPR047589">
    <property type="entry name" value="DUF11_rpt"/>
</dbReference>
<feature type="domain" description="DUF11" evidence="2">
    <location>
        <begin position="666"/>
        <end position="775"/>
    </location>
</feature>
<evidence type="ECO:0000313" key="4">
    <source>
        <dbReference type="Proteomes" id="UP000290407"/>
    </source>
</evidence>
<comment type="caution">
    <text evidence="3">The sequence shown here is derived from an EMBL/GenBank/DDBJ whole genome shotgun (WGS) entry which is preliminary data.</text>
</comment>
<dbReference type="Gene3D" id="2.60.40.10">
    <property type="entry name" value="Immunoglobulins"/>
    <property type="match status" value="2"/>
</dbReference>
<name>A0A4Q2UQW6_9BACT</name>
<reference evidence="3 4" key="1">
    <citation type="submission" date="2019-01" db="EMBL/GenBank/DDBJ databases">
        <title>Spirosoma flava sp. nov., a propanil-degrading bacterium isolated from herbicide-contaminated soil.</title>
        <authorList>
            <person name="Zhang L."/>
            <person name="Jiang J.-D."/>
        </authorList>
    </citation>
    <scope>NUCLEOTIDE SEQUENCE [LARGE SCALE GENOMIC DNA]</scope>
    <source>
        <strain evidence="3 4">TY50</strain>
    </source>
</reference>
<gene>
    <name evidence="3" type="ORF">EQG79_02000</name>
</gene>
<dbReference type="Pfam" id="PF01345">
    <property type="entry name" value="DUF11"/>
    <property type="match status" value="2"/>
</dbReference>
<evidence type="ECO:0000313" key="3">
    <source>
        <dbReference type="EMBL" id="RYC72167.1"/>
    </source>
</evidence>
<evidence type="ECO:0000256" key="1">
    <source>
        <dbReference type="SAM" id="MobiDB-lite"/>
    </source>
</evidence>
<dbReference type="InterPro" id="IPR051172">
    <property type="entry name" value="Chlamydia_OmcB"/>
</dbReference>
<proteinExistence type="predicted"/>
<dbReference type="InterPro" id="IPR001434">
    <property type="entry name" value="OmcB-like_DUF11"/>
</dbReference>
<dbReference type="PANTHER" id="PTHR34819:SF3">
    <property type="entry name" value="CELL SURFACE PROTEIN"/>
    <property type="match status" value="1"/>
</dbReference>
<feature type="region of interest" description="Disordered" evidence="1">
    <location>
        <begin position="761"/>
        <end position="792"/>
    </location>
</feature>
<dbReference type="NCBIfam" id="TIGR01451">
    <property type="entry name" value="B_ant_repeat"/>
    <property type="match status" value="1"/>
</dbReference>
<sequence>MVIQRDNDNWATVQIAGSFAQPLDAVESRVVARQTGQGTSTDWAVLQANPINGQFNGTLRVRGGWYTVEVRGLRNGQVVATDNVQRFGVGEVFAIVGHSNAQGSGCFINGIDYCPTMEGAVDDRVTVVAVDQSTPEFLEYENTADTRYLPGLGFSKLLTYSGMSPFAKVSWFWGYMGDQLVQRINVPVLLYNAGFGGTNMEHNYKAANDIPFEHGFCKYSLRMPFVNLRNLMNLYVPSTGIRAILLQHGENDRGNSTADIIMHHYGTIDKLRQEYPDKQNLAWIVALSSFVSGRFENVRLAQRTVYSRPGYKTYLGPDLDVISSLEDRPDGIHYSPAGQRKVGALWAAALNNDTLQAAQPYPAQLQPLATVACASGNTLQLTQPDGYSYTWNNGSTSRSLTTGNGTYSARLRNAQNRHVFPPAVTVPAEVRPARPTINSAGNTSDICQIAGLTLTSSYTALNQWSTGATSSSVVITTPGTYTLQAKNAVYGCLSDAVTRTINLAGADLSLSLHVSRRTPAVGDTVTFTLTVRNESNCDARAVTMQNRLPANVSFVSSADGLSVTNGIVQGSLSTVPARATITRRFVVRLNSAGMYQNAAELTASLNPDPDSQPNSGTGDGQDDESAVDLRTLSAATTSLYISPNPSQIPLPVVQPSQPAPDNSKADLSLALQTSTRVLTASSPVSVTLTVRNAGGLTASSAGVRCDLPAGLQFSSTSSGMTASGQAVSGVLTQIAPGQSKSLVFEATPTGSGLFTLRAQINAASPADPDSTPNNGTGKGEDDEAIADLRVGL</sequence>
<dbReference type="SUPFAM" id="SSF52266">
    <property type="entry name" value="SGNH hydrolase"/>
    <property type="match status" value="1"/>
</dbReference>
<accession>A0A4Q2UQW6</accession>
<dbReference type="AlphaFoldDB" id="A0A4Q2UQW6"/>
<dbReference type="Gene3D" id="3.40.50.1110">
    <property type="entry name" value="SGNH hydrolase"/>
    <property type="match status" value="1"/>
</dbReference>
<organism evidence="3 4">
    <name type="scientific">Spirosoma sordidisoli</name>
    <dbReference type="NCBI Taxonomy" id="2502893"/>
    <lineage>
        <taxon>Bacteria</taxon>
        <taxon>Pseudomonadati</taxon>
        <taxon>Bacteroidota</taxon>
        <taxon>Cytophagia</taxon>
        <taxon>Cytophagales</taxon>
        <taxon>Cytophagaceae</taxon>
        <taxon>Spirosoma</taxon>
    </lineage>
</organism>
<feature type="region of interest" description="Disordered" evidence="1">
    <location>
        <begin position="603"/>
        <end position="625"/>
    </location>
</feature>
<dbReference type="InterPro" id="IPR036514">
    <property type="entry name" value="SGNH_hydro_sf"/>
</dbReference>
<feature type="compositionally biased region" description="Polar residues" evidence="1">
    <location>
        <begin position="603"/>
        <end position="616"/>
    </location>
</feature>
<dbReference type="PANTHER" id="PTHR34819">
    <property type="entry name" value="LARGE CYSTEINE-RICH PERIPLASMIC PROTEIN OMCB"/>
    <property type="match status" value="1"/>
</dbReference>